<keyword evidence="2" id="KW-1185">Reference proteome</keyword>
<dbReference type="OrthoDB" id="4227485at2759"/>
<dbReference type="InterPro" id="IPR022198">
    <property type="entry name" value="DUF3723"/>
</dbReference>
<gene>
    <name evidence="1" type="ORF">P174DRAFT_435589</name>
</gene>
<evidence type="ECO:0000313" key="2">
    <source>
        <dbReference type="Proteomes" id="UP000234474"/>
    </source>
</evidence>
<comment type="caution">
    <text evidence="1">The sequence shown here is derived from an EMBL/GenBank/DDBJ whole genome shotgun (WGS) entry which is preliminary data.</text>
</comment>
<proteinExistence type="predicted"/>
<dbReference type="EMBL" id="MSZS01000011">
    <property type="protein sequence ID" value="PKX88865.1"/>
    <property type="molecule type" value="Genomic_DNA"/>
</dbReference>
<sequence>MQRALFTEEEIQLAAERRRKYIGTTKVSISHILFNPPLPQDLDLKNLDQLREIFYKNRCHQLNVDNHIPIIMSQGDLAGALWNMNVSQRALLTNDPHQLPQLQFMAGQLQALHGHH</sequence>
<dbReference type="RefSeq" id="XP_024677460.1">
    <property type="nucleotide sequence ID" value="XM_024825944.1"/>
</dbReference>
<evidence type="ECO:0000313" key="1">
    <source>
        <dbReference type="EMBL" id="PKX88865.1"/>
    </source>
</evidence>
<name>A0A2I1BTZ0_ASPN1</name>
<dbReference type="AlphaFoldDB" id="A0A2I1BTZ0"/>
<reference evidence="2" key="1">
    <citation type="journal article" date="2018" name="Proc. Natl. Acad. Sci. U.S.A.">
        <title>Linking secondary metabolites to gene clusters through genome sequencing of six diverse Aspergillus species.</title>
        <authorList>
            <person name="Kaerboelling I."/>
            <person name="Vesth T.C."/>
            <person name="Frisvad J.C."/>
            <person name="Nybo J.L."/>
            <person name="Theobald S."/>
            <person name="Kuo A."/>
            <person name="Bowyer P."/>
            <person name="Matsuda Y."/>
            <person name="Mondo S."/>
            <person name="Lyhne E.K."/>
            <person name="Kogle M.E."/>
            <person name="Clum A."/>
            <person name="Lipzen A."/>
            <person name="Salamov A."/>
            <person name="Ngan C.Y."/>
            <person name="Daum C."/>
            <person name="Chiniquy J."/>
            <person name="Barry K."/>
            <person name="LaButti K."/>
            <person name="Haridas S."/>
            <person name="Simmons B.A."/>
            <person name="Magnuson J.K."/>
            <person name="Mortensen U.H."/>
            <person name="Larsen T.O."/>
            <person name="Grigoriev I.V."/>
            <person name="Baker S.E."/>
            <person name="Andersen M.R."/>
        </authorList>
    </citation>
    <scope>NUCLEOTIDE SEQUENCE [LARGE SCALE GENOMIC DNA]</scope>
    <source>
        <strain evidence="2">IBT 16806</strain>
    </source>
</reference>
<dbReference type="Proteomes" id="UP000234474">
    <property type="component" value="Unassembled WGS sequence"/>
</dbReference>
<accession>A0A2I1BTZ0</accession>
<dbReference type="GeneID" id="36533269"/>
<dbReference type="VEuPathDB" id="FungiDB:P174DRAFT_435589"/>
<dbReference type="Pfam" id="PF12520">
    <property type="entry name" value="DUF3723"/>
    <property type="match status" value="1"/>
</dbReference>
<protein>
    <submittedName>
        <fullName evidence="1">Uncharacterized protein</fullName>
    </submittedName>
</protein>
<organism evidence="1 2">
    <name type="scientific">Aspergillus novofumigatus (strain IBT 16806)</name>
    <dbReference type="NCBI Taxonomy" id="1392255"/>
    <lineage>
        <taxon>Eukaryota</taxon>
        <taxon>Fungi</taxon>
        <taxon>Dikarya</taxon>
        <taxon>Ascomycota</taxon>
        <taxon>Pezizomycotina</taxon>
        <taxon>Eurotiomycetes</taxon>
        <taxon>Eurotiomycetidae</taxon>
        <taxon>Eurotiales</taxon>
        <taxon>Aspergillaceae</taxon>
        <taxon>Aspergillus</taxon>
        <taxon>Aspergillus subgen. Fumigati</taxon>
    </lineage>
</organism>
<dbReference type="STRING" id="1392255.A0A2I1BTZ0"/>